<dbReference type="Gene3D" id="3.10.10.10">
    <property type="entry name" value="HIV Type 1 Reverse Transcriptase, subunit A, domain 1"/>
    <property type="match status" value="1"/>
</dbReference>
<evidence type="ECO:0000256" key="2">
    <source>
        <dbReference type="ARBA" id="ARBA00012180"/>
    </source>
</evidence>
<dbReference type="Pfam" id="PF00078">
    <property type="entry name" value="RVT_1"/>
    <property type="match status" value="1"/>
</dbReference>
<dbReference type="PANTHER" id="PTHR33064">
    <property type="entry name" value="POL PROTEIN"/>
    <property type="match status" value="1"/>
</dbReference>
<dbReference type="InterPro" id="IPR000477">
    <property type="entry name" value="RT_dom"/>
</dbReference>
<evidence type="ECO:0000259" key="3">
    <source>
        <dbReference type="PROSITE" id="PS50878"/>
    </source>
</evidence>
<name>A0AAE0RBP4_9TELE</name>
<dbReference type="SUPFAM" id="SSF56672">
    <property type="entry name" value="DNA/RNA polymerases"/>
    <property type="match status" value="1"/>
</dbReference>
<comment type="similarity">
    <text evidence="1">Belongs to the beta type-B retroviral polymerase family. HERV class-II K(HML-2) pol subfamily.</text>
</comment>
<sequence length="133" mass="14689">YPLSEDKARGIDKILSALLDQGVVVPVHSSYNTPVNPVPKPNVVHSSLQDLVLPEGAVVLQYADDLLISAETADICKEATWSLLNRLAQQGFKVSLSKLQFCKTEVKYLGFILTQEHAWRAQESAEEELKRAG</sequence>
<dbReference type="Proteomes" id="UP001274896">
    <property type="component" value="Unassembled WGS sequence"/>
</dbReference>
<feature type="domain" description="Reverse transcriptase" evidence="3">
    <location>
        <begin position="1"/>
        <end position="113"/>
    </location>
</feature>
<dbReference type="AlphaFoldDB" id="A0AAE0RBP4"/>
<keyword evidence="5" id="KW-1185">Reference proteome</keyword>
<dbReference type="EMBL" id="JAUCMX010000004">
    <property type="protein sequence ID" value="KAK3548856.1"/>
    <property type="molecule type" value="Genomic_DNA"/>
</dbReference>
<dbReference type="PANTHER" id="PTHR33064:SF37">
    <property type="entry name" value="RIBONUCLEASE H"/>
    <property type="match status" value="1"/>
</dbReference>
<reference evidence="4" key="1">
    <citation type="submission" date="2023-06" db="EMBL/GenBank/DDBJ databases">
        <title>Male Hemibagrus guttatus genome.</title>
        <authorList>
            <person name="Bian C."/>
        </authorList>
    </citation>
    <scope>NUCLEOTIDE SEQUENCE</scope>
    <source>
        <strain evidence="4">Male_cb2023</strain>
        <tissue evidence="4">Muscle</tissue>
    </source>
</reference>
<evidence type="ECO:0000256" key="1">
    <source>
        <dbReference type="ARBA" id="ARBA00010879"/>
    </source>
</evidence>
<feature type="non-terminal residue" evidence="4">
    <location>
        <position position="1"/>
    </location>
</feature>
<protein>
    <recommendedName>
        <fullName evidence="2">ribonuclease H</fullName>
        <ecNumber evidence="2">3.1.26.4</ecNumber>
    </recommendedName>
</protein>
<dbReference type="InterPro" id="IPR043128">
    <property type="entry name" value="Rev_trsase/Diguanyl_cyclase"/>
</dbReference>
<proteinExistence type="inferred from homology"/>
<dbReference type="InterPro" id="IPR051320">
    <property type="entry name" value="Viral_Replic_Matur_Polypro"/>
</dbReference>
<feature type="non-terminal residue" evidence="4">
    <location>
        <position position="133"/>
    </location>
</feature>
<evidence type="ECO:0000313" key="5">
    <source>
        <dbReference type="Proteomes" id="UP001274896"/>
    </source>
</evidence>
<organism evidence="4 5">
    <name type="scientific">Hemibagrus guttatus</name>
    <dbReference type="NCBI Taxonomy" id="175788"/>
    <lineage>
        <taxon>Eukaryota</taxon>
        <taxon>Metazoa</taxon>
        <taxon>Chordata</taxon>
        <taxon>Craniata</taxon>
        <taxon>Vertebrata</taxon>
        <taxon>Euteleostomi</taxon>
        <taxon>Actinopterygii</taxon>
        <taxon>Neopterygii</taxon>
        <taxon>Teleostei</taxon>
        <taxon>Ostariophysi</taxon>
        <taxon>Siluriformes</taxon>
        <taxon>Bagridae</taxon>
        <taxon>Hemibagrus</taxon>
    </lineage>
</organism>
<dbReference type="Gene3D" id="3.30.70.270">
    <property type="match status" value="1"/>
</dbReference>
<evidence type="ECO:0000313" key="4">
    <source>
        <dbReference type="EMBL" id="KAK3548856.1"/>
    </source>
</evidence>
<dbReference type="PROSITE" id="PS50878">
    <property type="entry name" value="RT_POL"/>
    <property type="match status" value="1"/>
</dbReference>
<gene>
    <name evidence="4" type="ORF">QTP70_021283</name>
</gene>
<dbReference type="InterPro" id="IPR043502">
    <property type="entry name" value="DNA/RNA_pol_sf"/>
</dbReference>
<accession>A0AAE0RBP4</accession>
<comment type="caution">
    <text evidence="4">The sequence shown here is derived from an EMBL/GenBank/DDBJ whole genome shotgun (WGS) entry which is preliminary data.</text>
</comment>
<dbReference type="EC" id="3.1.26.4" evidence="2"/>
<dbReference type="GO" id="GO:0004523">
    <property type="term" value="F:RNA-DNA hybrid ribonuclease activity"/>
    <property type="evidence" value="ECO:0007669"/>
    <property type="project" value="UniProtKB-EC"/>
</dbReference>